<dbReference type="GO" id="GO:0005509">
    <property type="term" value="F:calcium ion binding"/>
    <property type="evidence" value="ECO:0007669"/>
    <property type="project" value="InterPro"/>
</dbReference>
<reference evidence="4" key="1">
    <citation type="journal article" date="2012" name="Nat. Genet.">
        <title>Whole-genome sequence of Schistosoma haematobium.</title>
        <authorList>
            <person name="Young N.D."/>
            <person name="Jex A.R."/>
            <person name="Li B."/>
            <person name="Liu S."/>
            <person name="Yang L."/>
            <person name="Xiong Z."/>
            <person name="Li Y."/>
            <person name="Cantacessi C."/>
            <person name="Hall R.S."/>
            <person name="Xu X."/>
            <person name="Chen F."/>
            <person name="Wu X."/>
            <person name="Zerlotini A."/>
            <person name="Oliveira G."/>
            <person name="Hofmann A."/>
            <person name="Zhang G."/>
            <person name="Fang X."/>
            <person name="Kang Y."/>
            <person name="Campbell B.E."/>
            <person name="Loukas A."/>
            <person name="Ranganathan S."/>
            <person name="Rollinson D."/>
            <person name="Rinaldi G."/>
            <person name="Brindley P.J."/>
            <person name="Yang H."/>
            <person name="Wang J."/>
            <person name="Wang J."/>
            <person name="Gasser R.B."/>
        </authorList>
    </citation>
    <scope>NUCLEOTIDE SEQUENCE [LARGE SCALE GENOMIC DNA]</scope>
</reference>
<evidence type="ECO:0000313" key="4">
    <source>
        <dbReference type="EMBL" id="KGB35991.1"/>
    </source>
</evidence>
<dbReference type="InterPro" id="IPR011992">
    <property type="entry name" value="EF-hand-dom_pair"/>
</dbReference>
<feature type="domain" description="EF-hand" evidence="2">
    <location>
        <begin position="1"/>
        <end position="36"/>
    </location>
</feature>
<dbReference type="KEGG" id="shx:MS3_00004186"/>
<evidence type="ECO:0000313" key="5">
    <source>
        <dbReference type="Proteomes" id="UP000471633"/>
    </source>
</evidence>
<evidence type="ECO:0000256" key="1">
    <source>
        <dbReference type="ARBA" id="ARBA00022837"/>
    </source>
</evidence>
<dbReference type="Gene3D" id="1.10.238.10">
    <property type="entry name" value="EF-hand"/>
    <property type="match status" value="1"/>
</dbReference>
<sequence length="185" mass="21415">MTEQGILHAFSLIDTDNDGIITIEDLERYSMKSTVADDFVPKWKKLFDEDNTGEITFIHFCDVLGISKKKRDEILKERNIVIPDSIPKPIVYSSNLNPEMQQKILRIIKYGWNKQNDHSNLYEITVQCDREFGSRWKGRVINNTQPIKEAVKGKYLVFSCDNGKTIWCLWLGNDEKDRSVGCCCC</sequence>
<dbReference type="CDD" id="cd00051">
    <property type="entry name" value="EFh"/>
    <property type="match status" value="1"/>
</dbReference>
<dbReference type="GeneID" id="24591827"/>
<dbReference type="CTD" id="24591827"/>
<dbReference type="InterPro" id="IPR018247">
    <property type="entry name" value="EF_Hand_1_Ca_BS"/>
</dbReference>
<proteinExistence type="predicted"/>
<dbReference type="SUPFAM" id="SSF47473">
    <property type="entry name" value="EF-hand"/>
    <property type="match status" value="1"/>
</dbReference>
<reference evidence="3" key="4">
    <citation type="journal article" date="2022" name="PLoS Pathog.">
        <title>Chromosome-level genome of Schistosoma haematobium underpins genome-wide explorations of molecular variation.</title>
        <authorList>
            <person name="Stroehlein A.J."/>
            <person name="Korhonen P.K."/>
            <person name="Lee V.V."/>
            <person name="Ralph S.A."/>
            <person name="Mentink-Kane M."/>
            <person name="You H."/>
            <person name="McManus D.P."/>
            <person name="Tchuente L.T."/>
            <person name="Stothard J.R."/>
            <person name="Kaur P."/>
            <person name="Dudchenko O."/>
            <person name="Aiden E.L."/>
            <person name="Yang B."/>
            <person name="Yang H."/>
            <person name="Emery A.M."/>
            <person name="Webster B.L."/>
            <person name="Brindley P.J."/>
            <person name="Rollinson D."/>
            <person name="Chang B.C.H."/>
            <person name="Gasser R.B."/>
            <person name="Young N.D."/>
        </authorList>
    </citation>
    <scope>NUCLEOTIDE SEQUENCE</scope>
</reference>
<gene>
    <name evidence="3" type="ORF">MS3_00004186</name>
    <name evidence="4" type="ORF">MS3_04275</name>
</gene>
<organism evidence="4">
    <name type="scientific">Schistosoma haematobium</name>
    <name type="common">Blood fluke</name>
    <dbReference type="NCBI Taxonomy" id="6185"/>
    <lineage>
        <taxon>Eukaryota</taxon>
        <taxon>Metazoa</taxon>
        <taxon>Spiralia</taxon>
        <taxon>Lophotrochozoa</taxon>
        <taxon>Platyhelminthes</taxon>
        <taxon>Trematoda</taxon>
        <taxon>Digenea</taxon>
        <taxon>Strigeidida</taxon>
        <taxon>Schistosomatoidea</taxon>
        <taxon>Schistosomatidae</taxon>
        <taxon>Schistosoma</taxon>
    </lineage>
</organism>
<dbReference type="EMBL" id="KL250735">
    <property type="protein sequence ID" value="KGB35991.1"/>
    <property type="molecule type" value="Genomic_DNA"/>
</dbReference>
<name>A0A095ANY4_SCHHA</name>
<dbReference type="Proteomes" id="UP000471633">
    <property type="component" value="Unassembled WGS sequence"/>
</dbReference>
<reference evidence="3" key="2">
    <citation type="journal article" date="2019" name="Gigascience">
        <title>High-quality Schistosoma haematobium genome achieved by single-molecule and long-range sequencing.</title>
        <authorList>
            <person name="Stroehlein A.J."/>
            <person name="Korhonen P.K."/>
            <person name="Chong T.M."/>
            <person name="Lim Y.L."/>
            <person name="Chan K.G."/>
            <person name="Webster B."/>
            <person name="Rollinson D."/>
            <person name="Brindley P.J."/>
            <person name="Gasser R.B."/>
            <person name="Young N.D."/>
        </authorList>
    </citation>
    <scope>NUCLEOTIDE SEQUENCE</scope>
</reference>
<evidence type="ECO:0000313" key="3">
    <source>
        <dbReference type="EMBL" id="KAH9592162.1"/>
    </source>
</evidence>
<dbReference type="OrthoDB" id="6219502at2759"/>
<accession>A0A095ANY4</accession>
<keyword evidence="5" id="KW-1185">Reference proteome</keyword>
<keyword evidence="1" id="KW-0106">Calcium</keyword>
<protein>
    <recommendedName>
        <fullName evidence="2">EF-hand domain-containing protein</fullName>
    </recommendedName>
</protein>
<dbReference type="EMBL" id="AMPZ03000002">
    <property type="protein sequence ID" value="KAH9592162.1"/>
    <property type="molecule type" value="Genomic_DNA"/>
</dbReference>
<dbReference type="PROSITE" id="PS50222">
    <property type="entry name" value="EF_HAND_2"/>
    <property type="match status" value="1"/>
</dbReference>
<dbReference type="RefSeq" id="XP_051072220.1">
    <property type="nucleotide sequence ID" value="XM_051212083.1"/>
</dbReference>
<dbReference type="PROSITE" id="PS00018">
    <property type="entry name" value="EF_HAND_1"/>
    <property type="match status" value="1"/>
</dbReference>
<evidence type="ECO:0000259" key="2">
    <source>
        <dbReference type="PROSITE" id="PS50222"/>
    </source>
</evidence>
<dbReference type="AlphaFoldDB" id="A0A095ANY4"/>
<reference evidence="3" key="3">
    <citation type="submission" date="2021-06" db="EMBL/GenBank/DDBJ databases">
        <title>Chromosome-level genome assembly for S. haematobium.</title>
        <authorList>
            <person name="Stroehlein A.J."/>
        </authorList>
    </citation>
    <scope>NUCLEOTIDE SEQUENCE</scope>
</reference>
<dbReference type="InterPro" id="IPR002048">
    <property type="entry name" value="EF_hand_dom"/>
</dbReference>